<evidence type="ECO:0000256" key="2">
    <source>
        <dbReference type="ARBA" id="ARBA00010666"/>
    </source>
</evidence>
<dbReference type="EMBL" id="LSMT01000280">
    <property type="protein sequence ID" value="PFX21353.1"/>
    <property type="molecule type" value="Genomic_DNA"/>
</dbReference>
<keyword evidence="6 9" id="KW-0472">Membrane</keyword>
<feature type="region of interest" description="Disordered" evidence="8">
    <location>
        <begin position="1"/>
        <end position="22"/>
    </location>
</feature>
<evidence type="ECO:0000256" key="3">
    <source>
        <dbReference type="ARBA" id="ARBA00022679"/>
    </source>
</evidence>
<comment type="caution">
    <text evidence="11">The sequence shown here is derived from an EMBL/GenBank/DDBJ whole genome shotgun (WGS) entry which is preliminary data.</text>
</comment>
<evidence type="ECO:0000256" key="9">
    <source>
        <dbReference type="SAM" id="Phobius"/>
    </source>
</evidence>
<organism evidence="11 12">
    <name type="scientific">Stylophora pistillata</name>
    <name type="common">Smooth cauliflower coral</name>
    <dbReference type="NCBI Taxonomy" id="50429"/>
    <lineage>
        <taxon>Eukaryota</taxon>
        <taxon>Metazoa</taxon>
        <taxon>Cnidaria</taxon>
        <taxon>Anthozoa</taxon>
        <taxon>Hexacorallia</taxon>
        <taxon>Scleractinia</taxon>
        <taxon>Astrocoeniina</taxon>
        <taxon>Pocilloporidae</taxon>
        <taxon>Stylophora</taxon>
    </lineage>
</organism>
<evidence type="ECO:0000256" key="1">
    <source>
        <dbReference type="ARBA" id="ARBA00004141"/>
    </source>
</evidence>
<evidence type="ECO:0000313" key="11">
    <source>
        <dbReference type="EMBL" id="PFX21353.1"/>
    </source>
</evidence>
<evidence type="ECO:0000256" key="7">
    <source>
        <dbReference type="ARBA" id="ARBA00023180"/>
    </source>
</evidence>
<keyword evidence="3" id="KW-0808">Transferase</keyword>
<keyword evidence="12" id="KW-1185">Reference proteome</keyword>
<dbReference type="GO" id="GO:0016020">
    <property type="term" value="C:membrane"/>
    <property type="evidence" value="ECO:0007669"/>
    <property type="project" value="UniProtKB-SubCell"/>
</dbReference>
<evidence type="ECO:0000256" key="6">
    <source>
        <dbReference type="ARBA" id="ARBA00023136"/>
    </source>
</evidence>
<dbReference type="PANTHER" id="PTHR13533:SF45">
    <property type="entry name" value="CAS1P 10 TM ACYL TRANSFERASE DOMAIN-CONTAINING PROTEIN"/>
    <property type="match status" value="1"/>
</dbReference>
<dbReference type="GO" id="GO:0005794">
    <property type="term" value="C:Golgi apparatus"/>
    <property type="evidence" value="ECO:0007669"/>
    <property type="project" value="UniProtKB-ARBA"/>
</dbReference>
<feature type="domain" description="Cas1p 10 TM acyl transferase" evidence="10">
    <location>
        <begin position="94"/>
        <end position="223"/>
    </location>
</feature>
<dbReference type="AlphaFoldDB" id="A0A2B4RX51"/>
<evidence type="ECO:0000256" key="5">
    <source>
        <dbReference type="ARBA" id="ARBA00022989"/>
    </source>
</evidence>
<keyword evidence="7" id="KW-0325">Glycoprotein</keyword>
<evidence type="ECO:0000313" key="12">
    <source>
        <dbReference type="Proteomes" id="UP000225706"/>
    </source>
</evidence>
<feature type="transmembrane region" description="Helical" evidence="9">
    <location>
        <begin position="149"/>
        <end position="166"/>
    </location>
</feature>
<protein>
    <submittedName>
        <fullName evidence="11">CAS1 domain-containing protein 1</fullName>
    </submittedName>
</protein>
<dbReference type="GO" id="GO:0005975">
    <property type="term" value="P:carbohydrate metabolic process"/>
    <property type="evidence" value="ECO:0007669"/>
    <property type="project" value="UniProtKB-ARBA"/>
</dbReference>
<proteinExistence type="inferred from homology"/>
<dbReference type="OrthoDB" id="1932925at2759"/>
<feature type="transmembrane region" description="Helical" evidence="9">
    <location>
        <begin position="28"/>
        <end position="49"/>
    </location>
</feature>
<name>A0A2B4RX51_STYPI</name>
<sequence>MNVVKAGNFTEGRGRLPSKGSPSIHQKALFVFWLSAVSLAAFRKLLLFFKVRDIHTFRLIASDDKDIHLGRAENGEVPQQVVQSKEYHDAVQENGPGGKLATPAFGSSRPSLDNFLYSVAVFGLIMFFYHLCDDEHYFPATERTYSRDLFWFLVLLIFAVSVGLTRKETTDKILNREQTEEWKGWMQVMFVWYHYFKAAETYNAIRVFIAAYVWMTGFGKLMTPFIQPHSLRISNIYVFET</sequence>
<reference evidence="12" key="1">
    <citation type="journal article" date="2017" name="bioRxiv">
        <title>Comparative analysis of the genomes of Stylophora pistillata and Acropora digitifera provides evidence for extensive differences between species of corals.</title>
        <authorList>
            <person name="Voolstra C.R."/>
            <person name="Li Y."/>
            <person name="Liew Y.J."/>
            <person name="Baumgarten S."/>
            <person name="Zoccola D."/>
            <person name="Flot J.-F."/>
            <person name="Tambutte S."/>
            <person name="Allemand D."/>
            <person name="Aranda M."/>
        </authorList>
    </citation>
    <scope>NUCLEOTIDE SEQUENCE [LARGE SCALE GENOMIC DNA]</scope>
</reference>
<feature type="transmembrane region" description="Helical" evidence="9">
    <location>
        <begin position="112"/>
        <end position="129"/>
    </location>
</feature>
<dbReference type="Pfam" id="PF07779">
    <property type="entry name" value="Cas1_AcylT"/>
    <property type="match status" value="1"/>
</dbReference>
<dbReference type="Proteomes" id="UP000225706">
    <property type="component" value="Unassembled WGS sequence"/>
</dbReference>
<dbReference type="GO" id="GO:0016740">
    <property type="term" value="F:transferase activity"/>
    <property type="evidence" value="ECO:0007669"/>
    <property type="project" value="UniProtKB-KW"/>
</dbReference>
<dbReference type="InterPro" id="IPR012419">
    <property type="entry name" value="Cas1_AcylTrans_dom"/>
</dbReference>
<evidence type="ECO:0000256" key="8">
    <source>
        <dbReference type="SAM" id="MobiDB-lite"/>
    </source>
</evidence>
<keyword evidence="4 9" id="KW-0812">Transmembrane</keyword>
<evidence type="ECO:0000256" key="4">
    <source>
        <dbReference type="ARBA" id="ARBA00022692"/>
    </source>
</evidence>
<comment type="similarity">
    <text evidence="2">Belongs to the PC-esterase family. CASD1 subfamily.</text>
</comment>
<keyword evidence="5 9" id="KW-1133">Transmembrane helix</keyword>
<gene>
    <name evidence="11" type="primary">CASD1</name>
    <name evidence="11" type="ORF">AWC38_SpisGene14161</name>
</gene>
<dbReference type="PANTHER" id="PTHR13533">
    <property type="entry name" value="N-ACETYLNEURAMINATE 9-O-ACETYLTRANSFERASE"/>
    <property type="match status" value="1"/>
</dbReference>
<accession>A0A2B4RX51</accession>
<evidence type="ECO:0000259" key="10">
    <source>
        <dbReference type="Pfam" id="PF07779"/>
    </source>
</evidence>
<comment type="subcellular location">
    <subcellularLocation>
        <location evidence="1">Membrane</location>
        <topology evidence="1">Multi-pass membrane protein</topology>
    </subcellularLocation>
</comment>